<evidence type="ECO:0000256" key="3">
    <source>
        <dbReference type="RuleBase" id="RU367079"/>
    </source>
</evidence>
<dbReference type="Proteomes" id="UP001497512">
    <property type="component" value="Chromosome 11"/>
</dbReference>
<keyword evidence="3" id="KW-0653">Protein transport</keyword>
<evidence type="ECO:0000256" key="4">
    <source>
        <dbReference type="SAM" id="Coils"/>
    </source>
</evidence>
<evidence type="ECO:0000256" key="2">
    <source>
        <dbReference type="ARBA" id="ARBA00022483"/>
    </source>
</evidence>
<evidence type="ECO:0000313" key="6">
    <source>
        <dbReference type="EMBL" id="CAK9197431.1"/>
    </source>
</evidence>
<feature type="coiled-coil region" evidence="4">
    <location>
        <begin position="42"/>
        <end position="69"/>
    </location>
</feature>
<evidence type="ECO:0000259" key="5">
    <source>
        <dbReference type="Pfam" id="PF04048"/>
    </source>
</evidence>
<dbReference type="InterPro" id="IPR007191">
    <property type="entry name" value="Sec8_exocyst_N"/>
</dbReference>
<comment type="similarity">
    <text evidence="3">Belongs to the SEC8 family.</text>
</comment>
<evidence type="ECO:0000256" key="1">
    <source>
        <dbReference type="ARBA" id="ARBA00022448"/>
    </source>
</evidence>
<keyword evidence="4" id="KW-0175">Coiled coil</keyword>
<organism evidence="6 7">
    <name type="scientific">Sphagnum troendelagicum</name>
    <dbReference type="NCBI Taxonomy" id="128251"/>
    <lineage>
        <taxon>Eukaryota</taxon>
        <taxon>Viridiplantae</taxon>
        <taxon>Streptophyta</taxon>
        <taxon>Embryophyta</taxon>
        <taxon>Bryophyta</taxon>
        <taxon>Sphagnophytina</taxon>
        <taxon>Sphagnopsida</taxon>
        <taxon>Sphagnales</taxon>
        <taxon>Sphagnaceae</taxon>
        <taxon>Sphagnum</taxon>
    </lineage>
</organism>
<feature type="domain" description="Exocyst complex component Sec8 N-terminal" evidence="5">
    <location>
        <begin position="15"/>
        <end position="149"/>
    </location>
</feature>
<keyword evidence="7" id="KW-1185">Reference proteome</keyword>
<keyword evidence="1 3" id="KW-0813">Transport</keyword>
<reference evidence="6" key="1">
    <citation type="submission" date="2024-02" db="EMBL/GenBank/DDBJ databases">
        <authorList>
            <consortium name="ELIXIR-Norway"/>
            <consortium name="Elixir Norway"/>
        </authorList>
    </citation>
    <scope>NUCLEOTIDE SEQUENCE</scope>
</reference>
<dbReference type="PANTHER" id="PTHR14146">
    <property type="entry name" value="EXOCYST COMPLEX COMPONENT 4"/>
    <property type="match status" value="1"/>
</dbReference>
<sequence length="1073" mass="117698">MASAVAEAVDWNIVKKELQSIDDVWKQPRFDSLPHVVAVLTSKDSEGALETLREQRDAIEELVDDVVRIYHNGFNKAIHNYSQILRLFSESAGSIQGLKDNLEDARDLLGARHKQLHSQWCRSVTLRHVITLLDQIDKVAQVPARIEKLIAEKRYYAAVQLHLQSISMLDREGIQSVGALQDVRADLSKLRGVLFHKVVEDLHLHLYNKGEYSMNLATVHDKDDDISNIAPALVPVSGNQSMSRRTRSMRQMWKSGLDRVLEARRMGSLEESSLDGDSTANGETELGVVLDGQRVSVNGNDDAVTKDGGKAPHVLPVWLSESTPNEFTEMILKSEAPSGVKYLQTMVECLALLGKIAAGGSVISQRLRPTVHEMITAEIKARAAAIEAARPRVDQVAKLLKGSSIGIYLSQKNGRSGSLLSMGQMESTLEPMGKAQTAAQELLQAVLELVTQILENHVTVGELIEAKAHIGDQSGGNHSPHNSNLAWINDADTHGSTGGYSVGFALTVIQSECQQLICDILRATPDAASADAAVQTARLASKAAPDAAKAVSEEGLSFAFRFTDTVLSLPESNVSGDSLQHGYNRRSGNALQEGYGTSAVLPERGIYLTSAVYRPVLQFTDKVVSLLPKKYSQLGNDGLQSFIENFVKDQFLPIVYVDYRTRVADALASPSAFRLKAHPGAVYESSVEACRPILQGPLAANHLITEVLGWAQAMPMYAGEILELVQTLLDRTLERCRAAYTEAVLGSLSSNVIGRPDVFNLMKQEPANSLLEATYLLQLGQKVTADGPLDAEGLEVEMEMNNLLLSLRPIKQEQLIMDNHKLVLLAALSDSLDYLSESAQQLGQHKQVTPGSPMKRRVAKHRVHHHRRTSSALTAGLGLLAEKYSALSAECLRTLRVEMQFEAIYHLQSMAGRVYVTDQDAEVPEDFIVALTTQIARRDEEMAAYVPPLKRSYIFGGICSVSATAFIKALNDMKAINMLGVRQICRNCIALQQALASLAASSGNFLEERLDRVRTYYECLNLPFEALLAFVTEHDALFSFSEYSTLLKVNIPGREVPSDAVQRIGRILAPGKF</sequence>
<comment type="function">
    <text evidence="3">Component of the exocyst complex involved in the docking of exocytic vesicles with fusion sites on the plasma membrane.</text>
</comment>
<dbReference type="PANTHER" id="PTHR14146:SF0">
    <property type="entry name" value="EXOCYST COMPLEX COMPONENT 4"/>
    <property type="match status" value="1"/>
</dbReference>
<accession>A0ABP0TIE7</accession>
<dbReference type="Pfam" id="PF04048">
    <property type="entry name" value="Sec8_N"/>
    <property type="match status" value="1"/>
</dbReference>
<dbReference type="InterPro" id="IPR039682">
    <property type="entry name" value="Sec8/EXOC4"/>
</dbReference>
<protein>
    <recommendedName>
        <fullName evidence="3">Exocyst complex component Sec8</fullName>
    </recommendedName>
</protein>
<evidence type="ECO:0000313" key="7">
    <source>
        <dbReference type="Proteomes" id="UP001497512"/>
    </source>
</evidence>
<name>A0ABP0TIE7_9BRYO</name>
<dbReference type="EMBL" id="OZ019903">
    <property type="protein sequence ID" value="CAK9197431.1"/>
    <property type="molecule type" value="Genomic_DNA"/>
</dbReference>
<proteinExistence type="inferred from homology"/>
<gene>
    <name evidence="6" type="ORF">CSSPTR1EN2_LOCUS3971</name>
</gene>
<keyword evidence="2 3" id="KW-0268">Exocytosis</keyword>